<dbReference type="Proteomes" id="UP000177878">
    <property type="component" value="Unassembled WGS sequence"/>
</dbReference>
<feature type="transmembrane region" description="Helical" evidence="1">
    <location>
        <begin position="7"/>
        <end position="29"/>
    </location>
</feature>
<accession>A0A1F5RY30</accession>
<keyword evidence="1" id="KW-0472">Membrane</keyword>
<organism evidence="2 3">
    <name type="scientific">Candidatus Falkowbacteria bacterium RIFCSPLOWO2_02_FULL_45_15</name>
    <dbReference type="NCBI Taxonomy" id="1797988"/>
    <lineage>
        <taxon>Bacteria</taxon>
        <taxon>Candidatus Falkowiibacteriota</taxon>
    </lineage>
</organism>
<reference evidence="2 3" key="1">
    <citation type="journal article" date="2016" name="Nat. Commun.">
        <title>Thousands of microbial genomes shed light on interconnected biogeochemical processes in an aquifer system.</title>
        <authorList>
            <person name="Anantharaman K."/>
            <person name="Brown C.T."/>
            <person name="Hug L.A."/>
            <person name="Sharon I."/>
            <person name="Castelle C.J."/>
            <person name="Probst A.J."/>
            <person name="Thomas B.C."/>
            <person name="Singh A."/>
            <person name="Wilkins M.J."/>
            <person name="Karaoz U."/>
            <person name="Brodie E.L."/>
            <person name="Williams K.H."/>
            <person name="Hubbard S.S."/>
            <person name="Banfield J.F."/>
        </authorList>
    </citation>
    <scope>NUCLEOTIDE SEQUENCE [LARGE SCALE GENOMIC DNA]</scope>
</reference>
<feature type="transmembrane region" description="Helical" evidence="1">
    <location>
        <begin position="35"/>
        <end position="58"/>
    </location>
</feature>
<feature type="transmembrane region" description="Helical" evidence="1">
    <location>
        <begin position="70"/>
        <end position="88"/>
    </location>
</feature>
<dbReference type="EMBL" id="MFFV01000034">
    <property type="protein sequence ID" value="OGF19337.1"/>
    <property type="molecule type" value="Genomic_DNA"/>
</dbReference>
<sequence length="208" mass="23374">MIYKYRNIISVIVATIVLSGIMMCIFGYWSIKYFFFYIPLILLFLLWFAIVIHSLYYALQSIDSNSNIKILSALGVIATPFIIGYIGWQIQFTIKEKDIDLANRNLDLAYIGIATSILQGKDINKDTNNEYLKDLRKWAFEILKQKSPIPFGQSVEEGFISGSLILPSLLNLGDYGNLHISTTTTLNLSDILQGASLNISGDSVKQGE</sequence>
<dbReference type="STRING" id="1797988.A3I35_03050"/>
<dbReference type="AlphaFoldDB" id="A0A1F5RY30"/>
<evidence type="ECO:0000313" key="3">
    <source>
        <dbReference type="Proteomes" id="UP000177878"/>
    </source>
</evidence>
<keyword evidence="1" id="KW-0812">Transmembrane</keyword>
<name>A0A1F5RY30_9BACT</name>
<keyword evidence="1" id="KW-1133">Transmembrane helix</keyword>
<evidence type="ECO:0000313" key="2">
    <source>
        <dbReference type="EMBL" id="OGF19337.1"/>
    </source>
</evidence>
<gene>
    <name evidence="2" type="ORF">A3I35_03050</name>
</gene>
<evidence type="ECO:0000256" key="1">
    <source>
        <dbReference type="SAM" id="Phobius"/>
    </source>
</evidence>
<protein>
    <submittedName>
        <fullName evidence="2">Uncharacterized protein</fullName>
    </submittedName>
</protein>
<comment type="caution">
    <text evidence="2">The sequence shown here is derived from an EMBL/GenBank/DDBJ whole genome shotgun (WGS) entry which is preliminary data.</text>
</comment>
<proteinExistence type="predicted"/>